<keyword evidence="2" id="KW-1185">Reference proteome</keyword>
<evidence type="ECO:0000313" key="2">
    <source>
        <dbReference type="Proteomes" id="UP000593571"/>
    </source>
</evidence>
<gene>
    <name evidence="1" type="ORF">HJG63_010565</name>
</gene>
<organism evidence="1 2">
    <name type="scientific">Rousettus aegyptiacus</name>
    <name type="common">Egyptian fruit bat</name>
    <name type="synonym">Pteropus aegyptiacus</name>
    <dbReference type="NCBI Taxonomy" id="9407"/>
    <lineage>
        <taxon>Eukaryota</taxon>
        <taxon>Metazoa</taxon>
        <taxon>Chordata</taxon>
        <taxon>Craniata</taxon>
        <taxon>Vertebrata</taxon>
        <taxon>Euteleostomi</taxon>
        <taxon>Mammalia</taxon>
        <taxon>Eutheria</taxon>
        <taxon>Laurasiatheria</taxon>
        <taxon>Chiroptera</taxon>
        <taxon>Yinpterochiroptera</taxon>
        <taxon>Pteropodoidea</taxon>
        <taxon>Pteropodidae</taxon>
        <taxon>Rousettinae</taxon>
        <taxon>Rousettus</taxon>
    </lineage>
</organism>
<comment type="caution">
    <text evidence="1">The sequence shown here is derived from an EMBL/GenBank/DDBJ whole genome shotgun (WGS) entry which is preliminary data.</text>
</comment>
<accession>A0A7J8IL16</accession>
<dbReference type="Proteomes" id="UP000593571">
    <property type="component" value="Unassembled WGS sequence"/>
</dbReference>
<reference evidence="1 2" key="1">
    <citation type="journal article" date="2020" name="Nature">
        <title>Six reference-quality genomes reveal evolution of bat adaptations.</title>
        <authorList>
            <person name="Jebb D."/>
            <person name="Huang Z."/>
            <person name="Pippel M."/>
            <person name="Hughes G.M."/>
            <person name="Lavrichenko K."/>
            <person name="Devanna P."/>
            <person name="Winkler S."/>
            <person name="Jermiin L.S."/>
            <person name="Skirmuntt E.C."/>
            <person name="Katzourakis A."/>
            <person name="Burkitt-Gray L."/>
            <person name="Ray D.A."/>
            <person name="Sullivan K.A.M."/>
            <person name="Roscito J.G."/>
            <person name="Kirilenko B.M."/>
            <person name="Davalos L.M."/>
            <person name="Corthals A.P."/>
            <person name="Power M.L."/>
            <person name="Jones G."/>
            <person name="Ransome R.D."/>
            <person name="Dechmann D.K.N."/>
            <person name="Locatelli A.G."/>
            <person name="Puechmaille S.J."/>
            <person name="Fedrigo O."/>
            <person name="Jarvis E.D."/>
            <person name="Hiller M."/>
            <person name="Vernes S.C."/>
            <person name="Myers E.W."/>
            <person name="Teeling E.C."/>
        </authorList>
    </citation>
    <scope>NUCLEOTIDE SEQUENCE [LARGE SCALE GENOMIC DNA]</scope>
    <source>
        <strain evidence="1">MRouAeg1</strain>
        <tissue evidence="1">Muscle</tissue>
    </source>
</reference>
<dbReference type="AlphaFoldDB" id="A0A7J8IL16"/>
<dbReference type="EMBL" id="JACASE010000003">
    <property type="protein sequence ID" value="KAF6485336.1"/>
    <property type="molecule type" value="Genomic_DNA"/>
</dbReference>
<sequence length="170" mass="18944">MNICFWMPVLTQATSRKIDLTQASGVATPTSTDYINFPLQTSLQESNLELDPTDQLRGGKQTLPLSFWFSYPTQIPWRGNVFRAGVRSNLLASGYNETELVIQMLSLCCINSAPPIPLYLIQVKAASLGVLQKSSANYITEEGQRSDLTKVTTITFGFMSSIRVELTWIQ</sequence>
<protein>
    <submittedName>
        <fullName evidence="1">Uncharacterized protein</fullName>
    </submittedName>
</protein>
<proteinExistence type="predicted"/>
<name>A0A7J8IL16_ROUAE</name>
<evidence type="ECO:0000313" key="1">
    <source>
        <dbReference type="EMBL" id="KAF6485336.1"/>
    </source>
</evidence>